<dbReference type="EMBL" id="NGKA01000013">
    <property type="protein sequence ID" value="RSU10754.1"/>
    <property type="molecule type" value="Genomic_DNA"/>
</dbReference>
<reference evidence="1 2" key="1">
    <citation type="submission" date="2017-05" db="EMBL/GenBank/DDBJ databases">
        <title>Vagococcus spp. assemblies.</title>
        <authorList>
            <person name="Gulvik C.A."/>
        </authorList>
    </citation>
    <scope>NUCLEOTIDE SEQUENCE [LARGE SCALE GENOMIC DNA]</scope>
    <source>
        <strain evidence="1 2">CCUG 51432</strain>
    </source>
</reference>
<accession>A0A430ARS2</accession>
<evidence type="ECO:0008006" key="3">
    <source>
        <dbReference type="Google" id="ProtNLM"/>
    </source>
</evidence>
<keyword evidence="2" id="KW-1185">Reference proteome</keyword>
<sequence>MEADKIMIGETYRCTSPLLKGNFMAKVEKMYDLSALVEVDSFEVNDADKVEDLNGRLVVPFYCIDKI</sequence>
<organism evidence="1 2">
    <name type="scientific">Vagococcus elongatus</name>
    <dbReference type="NCBI Taxonomy" id="180344"/>
    <lineage>
        <taxon>Bacteria</taxon>
        <taxon>Bacillati</taxon>
        <taxon>Bacillota</taxon>
        <taxon>Bacilli</taxon>
        <taxon>Lactobacillales</taxon>
        <taxon>Enterococcaceae</taxon>
        <taxon>Vagococcus</taxon>
    </lineage>
</organism>
<dbReference type="RefSeq" id="WP_126809440.1">
    <property type="nucleotide sequence ID" value="NZ_NGKA01000013.1"/>
</dbReference>
<proteinExistence type="predicted"/>
<dbReference type="OrthoDB" id="2187133at2"/>
<gene>
    <name evidence="1" type="ORF">CBF29_09225</name>
</gene>
<name>A0A430ARS2_9ENTE</name>
<dbReference type="Proteomes" id="UP000287605">
    <property type="component" value="Unassembled WGS sequence"/>
</dbReference>
<dbReference type="AlphaFoldDB" id="A0A430ARS2"/>
<evidence type="ECO:0000313" key="2">
    <source>
        <dbReference type="Proteomes" id="UP000287605"/>
    </source>
</evidence>
<evidence type="ECO:0000313" key="1">
    <source>
        <dbReference type="EMBL" id="RSU10754.1"/>
    </source>
</evidence>
<protein>
    <recommendedName>
        <fullName evidence="3">DUF2187 domain-containing protein</fullName>
    </recommendedName>
</protein>
<comment type="caution">
    <text evidence="1">The sequence shown here is derived from an EMBL/GenBank/DDBJ whole genome shotgun (WGS) entry which is preliminary data.</text>
</comment>